<organism evidence="3">
    <name type="scientific">uncultured virus</name>
    <dbReference type="NCBI Taxonomy" id="340016"/>
    <lineage>
        <taxon>Viruses</taxon>
        <taxon>environmental samples</taxon>
    </lineage>
</organism>
<dbReference type="EMBL" id="KU970474">
    <property type="protein sequence ID" value="ASN63068.1"/>
    <property type="molecule type" value="Genomic_DNA"/>
</dbReference>
<feature type="region of interest" description="Disordered" evidence="2">
    <location>
        <begin position="1"/>
        <end position="22"/>
    </location>
</feature>
<evidence type="ECO:0000313" key="3">
    <source>
        <dbReference type="EMBL" id="ASN63062.1"/>
    </source>
</evidence>
<proteinExistence type="predicted"/>
<dbReference type="InterPro" id="IPR037124">
    <property type="entry name" value="Chaperonin_GroES_sf"/>
</dbReference>
<dbReference type="Gene3D" id="2.30.33.40">
    <property type="entry name" value="GroES chaperonin"/>
    <property type="match status" value="1"/>
</dbReference>
<dbReference type="GO" id="GO:0005524">
    <property type="term" value="F:ATP binding"/>
    <property type="evidence" value="ECO:0007669"/>
    <property type="project" value="InterPro"/>
</dbReference>
<dbReference type="CDD" id="cd00320">
    <property type="entry name" value="cpn10"/>
    <property type="match status" value="1"/>
</dbReference>
<dbReference type="InterPro" id="IPR011032">
    <property type="entry name" value="GroES-like_sf"/>
</dbReference>
<accession>A0A221S2E3</accession>
<evidence type="ECO:0000256" key="1">
    <source>
        <dbReference type="ARBA" id="ARBA00023186"/>
    </source>
</evidence>
<reference evidence="3" key="1">
    <citation type="submission" date="2016-03" db="EMBL/GenBank/DDBJ databases">
        <title>Novel chaperonins are prevalent in the virioplankton and link to viral biology and ecology.</title>
        <authorList>
            <person name="Marine R.L."/>
            <person name="Nasko D.J."/>
            <person name="Polson S.W."/>
            <person name="Wommack K.E."/>
        </authorList>
    </citation>
    <scope>NUCLEOTIDE SEQUENCE</scope>
</reference>
<dbReference type="SMART" id="SM00883">
    <property type="entry name" value="Cpn10"/>
    <property type="match status" value="1"/>
</dbReference>
<protein>
    <submittedName>
        <fullName evidence="3">Co-chaperonin GroES</fullName>
    </submittedName>
</protein>
<evidence type="ECO:0000256" key="2">
    <source>
        <dbReference type="SAM" id="MobiDB-lite"/>
    </source>
</evidence>
<gene>
    <name evidence="3" type="primary">groES</name>
</gene>
<dbReference type="EMBL" id="KU970468">
    <property type="protein sequence ID" value="ASN63062.1"/>
    <property type="molecule type" value="Genomic_DNA"/>
</dbReference>
<keyword evidence="1" id="KW-0143">Chaperone</keyword>
<dbReference type="InterPro" id="IPR020818">
    <property type="entry name" value="Chaperonin_GroES"/>
</dbReference>
<sequence>MILKENKTSQTSSDSATPKTKSALLDKYEKQNAEAHQKEIDGYERLKTKETDKLPKPTGWRLVVLPFKLPEKTKGGLYLGQDTLERQQVGSTCGLVLAMGPHCYDKEKFPEGPWCKKGDWVIFARYAGSRIQIDGGEVRMLNDDEVLATIDNPEDILHQY</sequence>
<feature type="compositionally biased region" description="Polar residues" evidence="2">
    <location>
        <begin position="8"/>
        <end position="20"/>
    </location>
</feature>
<dbReference type="GO" id="GO:0044183">
    <property type="term" value="F:protein folding chaperone"/>
    <property type="evidence" value="ECO:0007669"/>
    <property type="project" value="InterPro"/>
</dbReference>
<dbReference type="SUPFAM" id="SSF50129">
    <property type="entry name" value="GroES-like"/>
    <property type="match status" value="1"/>
</dbReference>
<dbReference type="Pfam" id="PF00166">
    <property type="entry name" value="Cpn10"/>
    <property type="match status" value="1"/>
</dbReference>
<name>A0A221S2E3_9VIRU</name>